<dbReference type="InterPro" id="IPR001173">
    <property type="entry name" value="Glyco_trans_2-like"/>
</dbReference>
<evidence type="ECO:0000313" key="3">
    <source>
        <dbReference type="EMBL" id="KKU39519.1"/>
    </source>
</evidence>
<proteinExistence type="predicted"/>
<dbReference type="PANTHER" id="PTHR43179:SF7">
    <property type="entry name" value="RHAMNOSYLTRANSFERASE WBBL"/>
    <property type="match status" value="1"/>
</dbReference>
<dbReference type="GO" id="GO:0016740">
    <property type="term" value="F:transferase activity"/>
    <property type="evidence" value="ECO:0007669"/>
    <property type="project" value="UniProtKB-KW"/>
</dbReference>
<evidence type="ECO:0000259" key="2">
    <source>
        <dbReference type="Pfam" id="PF13632"/>
    </source>
</evidence>
<dbReference type="Pfam" id="PF00535">
    <property type="entry name" value="Glycos_transf_2"/>
    <property type="match status" value="1"/>
</dbReference>
<evidence type="ECO:0000313" key="4">
    <source>
        <dbReference type="Proteomes" id="UP000033818"/>
    </source>
</evidence>
<name>A0A0G1Q3C6_9BACT</name>
<protein>
    <submittedName>
        <fullName evidence="3">Glycosyltransferase, group 1 family protein</fullName>
    </submittedName>
</protein>
<dbReference type="AlphaFoldDB" id="A0A0G1Q3C6"/>
<comment type="caution">
    <text evidence="3">The sequence shown here is derived from an EMBL/GenBank/DDBJ whole genome shotgun (WGS) entry which is preliminary data.</text>
</comment>
<reference evidence="3 4" key="1">
    <citation type="journal article" date="2015" name="Nature">
        <title>rRNA introns, odd ribosomes, and small enigmatic genomes across a large radiation of phyla.</title>
        <authorList>
            <person name="Brown C.T."/>
            <person name="Hug L.A."/>
            <person name="Thomas B.C."/>
            <person name="Sharon I."/>
            <person name="Castelle C.J."/>
            <person name="Singh A."/>
            <person name="Wilkins M.J."/>
            <person name="Williams K.H."/>
            <person name="Banfield J.F."/>
        </authorList>
    </citation>
    <scope>NUCLEOTIDE SEQUENCE [LARGE SCALE GENOMIC DNA]</scope>
</reference>
<keyword evidence="3" id="KW-0808">Transferase</keyword>
<sequence length="277" mass="32375">MFLRINMPKPKLSIIITHHKTPALLKLCVKSIIRTLKDEGYEIIVVDSESETETEEMISENFPAVVFIPFEQNVGYAKLVNAGIRESRGDFLLVLNSDIVILENSVERLLESMRSNPEIGVSGPRLLNVNGSPQDSCFRFYTPKTIVFRRTFLRRFGFARKALEIFVMKDLIADDRPIEADWLMGSAMLIRRSALKKVGPLDEKFFMYFEDVDWCRRFWENGYKVVYFPQSKMVHYHQKASRKKGGILDVFINKFTRTHIRSAFLYFSKHGWRQYSH</sequence>
<gene>
    <name evidence="3" type="ORF">UX53_C0004G0020</name>
</gene>
<feature type="domain" description="Glycosyltransferase 2-like" evidence="2">
    <location>
        <begin position="141"/>
        <end position="233"/>
    </location>
</feature>
<dbReference type="SUPFAM" id="SSF53448">
    <property type="entry name" value="Nucleotide-diphospho-sugar transferases"/>
    <property type="match status" value="1"/>
</dbReference>
<feature type="domain" description="Glycosyltransferase 2-like" evidence="1">
    <location>
        <begin position="13"/>
        <end position="136"/>
    </location>
</feature>
<dbReference type="EMBL" id="LCMO01000004">
    <property type="protein sequence ID" value="KKU39519.1"/>
    <property type="molecule type" value="Genomic_DNA"/>
</dbReference>
<dbReference type="Pfam" id="PF13632">
    <property type="entry name" value="Glyco_trans_2_3"/>
    <property type="match status" value="1"/>
</dbReference>
<accession>A0A0G1Q3C6</accession>
<evidence type="ECO:0000259" key="1">
    <source>
        <dbReference type="Pfam" id="PF00535"/>
    </source>
</evidence>
<dbReference type="Proteomes" id="UP000033818">
    <property type="component" value="Unassembled WGS sequence"/>
</dbReference>
<dbReference type="PANTHER" id="PTHR43179">
    <property type="entry name" value="RHAMNOSYLTRANSFERASE WBBL"/>
    <property type="match status" value="1"/>
</dbReference>
<organism evidence="3 4">
    <name type="scientific">Candidatus Azambacteria bacterium GW2011_GWB2_46_37</name>
    <dbReference type="NCBI Taxonomy" id="1618618"/>
    <lineage>
        <taxon>Bacteria</taxon>
        <taxon>Candidatus Azamiibacteriota</taxon>
    </lineage>
</organism>
<dbReference type="CDD" id="cd04186">
    <property type="entry name" value="GT_2_like_c"/>
    <property type="match status" value="1"/>
</dbReference>
<dbReference type="Gene3D" id="3.90.550.10">
    <property type="entry name" value="Spore Coat Polysaccharide Biosynthesis Protein SpsA, Chain A"/>
    <property type="match status" value="1"/>
</dbReference>
<dbReference type="InterPro" id="IPR029044">
    <property type="entry name" value="Nucleotide-diphossugar_trans"/>
</dbReference>